<protein>
    <submittedName>
        <fullName evidence="2">Uncharacterized protein</fullName>
    </submittedName>
</protein>
<feature type="region of interest" description="Disordered" evidence="1">
    <location>
        <begin position="101"/>
        <end position="120"/>
    </location>
</feature>
<accession>A0AAD9J246</accession>
<gene>
    <name evidence="2" type="ORF">LSH36_742g01050</name>
</gene>
<sequence length="155" mass="16537">MSAISAFRGQFWKDLYNNLMHMLSSAKSTPRDGVSIPPMAITPPPHHNHGGQVLPQYQYNFPNMVKVTSTHNMSHQMAAHSLGTGVPGGLSVVSAPAPMASRPEITSAGSGSTRGAQPTLDTIKQGKLTTGTRVRGVPPKLKDIEVRTNHAVVFS</sequence>
<comment type="caution">
    <text evidence="2">The sequence shown here is derived from an EMBL/GenBank/DDBJ whole genome shotgun (WGS) entry which is preliminary data.</text>
</comment>
<evidence type="ECO:0000313" key="2">
    <source>
        <dbReference type="EMBL" id="KAK2144628.1"/>
    </source>
</evidence>
<dbReference type="EMBL" id="JAODUP010000742">
    <property type="protein sequence ID" value="KAK2144628.1"/>
    <property type="molecule type" value="Genomic_DNA"/>
</dbReference>
<proteinExistence type="predicted"/>
<organism evidence="2 3">
    <name type="scientific">Paralvinella palmiformis</name>
    <dbReference type="NCBI Taxonomy" id="53620"/>
    <lineage>
        <taxon>Eukaryota</taxon>
        <taxon>Metazoa</taxon>
        <taxon>Spiralia</taxon>
        <taxon>Lophotrochozoa</taxon>
        <taxon>Annelida</taxon>
        <taxon>Polychaeta</taxon>
        <taxon>Sedentaria</taxon>
        <taxon>Canalipalpata</taxon>
        <taxon>Terebellida</taxon>
        <taxon>Terebelliformia</taxon>
        <taxon>Alvinellidae</taxon>
        <taxon>Paralvinella</taxon>
    </lineage>
</organism>
<name>A0AAD9J246_9ANNE</name>
<dbReference type="AlphaFoldDB" id="A0AAD9J246"/>
<keyword evidence="3" id="KW-1185">Reference proteome</keyword>
<reference evidence="2" key="1">
    <citation type="journal article" date="2023" name="Mol. Biol. Evol.">
        <title>Third-Generation Sequencing Reveals the Adaptive Role of the Epigenome in Three Deep-Sea Polychaetes.</title>
        <authorList>
            <person name="Perez M."/>
            <person name="Aroh O."/>
            <person name="Sun Y."/>
            <person name="Lan Y."/>
            <person name="Juniper S.K."/>
            <person name="Young C.R."/>
            <person name="Angers B."/>
            <person name="Qian P.Y."/>
        </authorList>
    </citation>
    <scope>NUCLEOTIDE SEQUENCE</scope>
    <source>
        <strain evidence="2">P08H-3</strain>
    </source>
</reference>
<feature type="compositionally biased region" description="Polar residues" evidence="1">
    <location>
        <begin position="107"/>
        <end position="120"/>
    </location>
</feature>
<dbReference type="Proteomes" id="UP001208570">
    <property type="component" value="Unassembled WGS sequence"/>
</dbReference>
<evidence type="ECO:0000256" key="1">
    <source>
        <dbReference type="SAM" id="MobiDB-lite"/>
    </source>
</evidence>
<evidence type="ECO:0000313" key="3">
    <source>
        <dbReference type="Proteomes" id="UP001208570"/>
    </source>
</evidence>